<organism evidence="1">
    <name type="scientific">candidate division CPR3 bacterium</name>
    <dbReference type="NCBI Taxonomy" id="2268181"/>
    <lineage>
        <taxon>Bacteria</taxon>
        <taxon>Bacteria division CPR3</taxon>
    </lineage>
</organism>
<name>A0A7V3N4V7_UNCC3</name>
<reference evidence="1" key="1">
    <citation type="journal article" date="2020" name="mSystems">
        <title>Genome- and Community-Level Interaction Insights into Carbon Utilization and Element Cycling Functions of Hydrothermarchaeota in Hydrothermal Sediment.</title>
        <authorList>
            <person name="Zhou Z."/>
            <person name="Liu Y."/>
            <person name="Xu W."/>
            <person name="Pan J."/>
            <person name="Luo Z.H."/>
            <person name="Li M."/>
        </authorList>
    </citation>
    <scope>NUCLEOTIDE SEQUENCE [LARGE SCALE GENOMIC DNA]</scope>
    <source>
        <strain evidence="1">SpSt-757</strain>
    </source>
</reference>
<proteinExistence type="predicted"/>
<sequence>MNKKEYSSLIKIMSEEEIKKDLLEKLKIVTGEFFGIIKEIQNNGEIPSRELSSALSKETDKVEAFLDDYGAANNKRFFYFRELVASIRWINIAVFQSIHILLRFKNYNIELDERQKNKFLKEIKKNLSFYLHNLKNLITEVFKEGENLGLEIKPAVFSGNGSLLLQKKILPPDLDENVIHKKEERVIEILMKYLETCEKFKFFVCEMGKEENPTEESLEKFRSIFNQLQSIYDTYLKNTDVENEISNLKKIRGHISISLHLLEIGRALIHFYERHSNKIKKHPATTKIANLIDKDKIKDNVKNFILKETLIFNTKGEEVSKKIFAEIKVNPDEFILETKILIIPSYRIEDFHIRPIMPITQIANKYKIDSFLYFNRNKYNLKSPIEMAIAIPDIRESLAKENTQIMIQGPKKSVKEMVKFFQKKCGAYQKENTCMPHKFLDVSS</sequence>
<comment type="caution">
    <text evidence="1">The sequence shown here is derived from an EMBL/GenBank/DDBJ whole genome shotgun (WGS) entry which is preliminary data.</text>
</comment>
<protein>
    <recommendedName>
        <fullName evidence="2">HPr domain-containing protein</fullName>
    </recommendedName>
</protein>
<dbReference type="AlphaFoldDB" id="A0A7V3N4V7"/>
<evidence type="ECO:0000313" key="1">
    <source>
        <dbReference type="EMBL" id="HFZ08713.1"/>
    </source>
</evidence>
<dbReference type="EMBL" id="DTGG01000035">
    <property type="protein sequence ID" value="HFZ08713.1"/>
    <property type="molecule type" value="Genomic_DNA"/>
</dbReference>
<gene>
    <name evidence="1" type="ORF">ENV41_01080</name>
</gene>
<accession>A0A7V3N4V7</accession>
<evidence type="ECO:0008006" key="2">
    <source>
        <dbReference type="Google" id="ProtNLM"/>
    </source>
</evidence>